<evidence type="ECO:0000313" key="1">
    <source>
        <dbReference type="EMBL" id="CDT30400.1"/>
    </source>
</evidence>
<protein>
    <submittedName>
        <fullName evidence="1">Uncharacterized protein</fullName>
    </submittedName>
</protein>
<reference evidence="2" key="1">
    <citation type="submission" date="2014-06" db="EMBL/GenBank/DDBJ databases">
        <authorList>
            <person name="Le Roux Frederique"/>
        </authorList>
    </citation>
    <scope>NUCLEOTIDE SEQUENCE [LARGE SCALE GENOMIC DNA]</scope>
    <source>
        <strain evidence="2">J5-5</strain>
    </source>
</reference>
<dbReference type="EMBL" id="CCJV01000083">
    <property type="protein sequence ID" value="CDT30400.1"/>
    <property type="molecule type" value="Genomic_DNA"/>
</dbReference>
<dbReference type="Proteomes" id="UP000049495">
    <property type="component" value="Unassembled WGS sequence"/>
</dbReference>
<name>A0A822MZQ5_9VIBR</name>
<comment type="caution">
    <text evidence="1">The sequence shown here is derived from an EMBL/GenBank/DDBJ whole genome shotgun (WGS) entry which is preliminary data.</text>
</comment>
<organism evidence="1 2">
    <name type="scientific">Vibrio crassostreae</name>
    <dbReference type="NCBI Taxonomy" id="246167"/>
    <lineage>
        <taxon>Bacteria</taxon>
        <taxon>Pseudomonadati</taxon>
        <taxon>Pseudomonadota</taxon>
        <taxon>Gammaproteobacteria</taxon>
        <taxon>Vibrionales</taxon>
        <taxon>Vibrionaceae</taxon>
        <taxon>Vibrio</taxon>
    </lineage>
</organism>
<sequence length="74" mass="8240">MMNGFVEAFAADLDICNVIQALESGRYDLGGCLNGRNECIYSHVYGVVYAGLECFNNVKIESTFAMWSEIKNFS</sequence>
<gene>
    <name evidence="1" type="ORF">VCR5J5_240126</name>
</gene>
<accession>A0A822MZQ5</accession>
<evidence type="ECO:0000313" key="2">
    <source>
        <dbReference type="Proteomes" id="UP000049495"/>
    </source>
</evidence>
<dbReference type="AlphaFoldDB" id="A0A822MZQ5"/>
<proteinExistence type="predicted"/>